<organism evidence="4 5">
    <name type="scientific">Mycolicibacterium sediminis</name>
    <dbReference type="NCBI Taxonomy" id="1286180"/>
    <lineage>
        <taxon>Bacteria</taxon>
        <taxon>Bacillati</taxon>
        <taxon>Actinomycetota</taxon>
        <taxon>Actinomycetes</taxon>
        <taxon>Mycobacteriales</taxon>
        <taxon>Mycobacteriaceae</taxon>
        <taxon>Mycolicibacterium</taxon>
    </lineage>
</organism>
<gene>
    <name evidence="4" type="primary">TB22.2</name>
    <name evidence="4" type="ORF">MSEDJ_22550</name>
</gene>
<dbReference type="AlphaFoldDB" id="A0A7I7QP39"/>
<protein>
    <recommendedName>
        <fullName evidence="3">DUF3298 domain-containing protein</fullName>
    </recommendedName>
</protein>
<keyword evidence="5" id="KW-1185">Reference proteome</keyword>
<proteinExistence type="predicted"/>
<name>A0A7I7QP39_9MYCO</name>
<dbReference type="Proteomes" id="UP000467193">
    <property type="component" value="Chromosome"/>
</dbReference>
<reference evidence="4 5" key="1">
    <citation type="journal article" date="2019" name="Emerg. Microbes Infect.">
        <title>Comprehensive subspecies identification of 175 nontuberculous mycobacteria species based on 7547 genomic profiles.</title>
        <authorList>
            <person name="Matsumoto Y."/>
            <person name="Kinjo T."/>
            <person name="Motooka D."/>
            <person name="Nabeya D."/>
            <person name="Jung N."/>
            <person name="Uechi K."/>
            <person name="Horii T."/>
            <person name="Iida T."/>
            <person name="Fujita J."/>
            <person name="Nakamura S."/>
        </authorList>
    </citation>
    <scope>NUCLEOTIDE SEQUENCE [LARGE SCALE GENOMIC DNA]</scope>
    <source>
        <strain evidence="4 5">JCM 17899</strain>
    </source>
</reference>
<keyword evidence="2" id="KW-0732">Signal</keyword>
<evidence type="ECO:0000256" key="2">
    <source>
        <dbReference type="SAM" id="SignalP"/>
    </source>
</evidence>
<feature type="signal peptide" evidence="2">
    <location>
        <begin position="1"/>
        <end position="23"/>
    </location>
</feature>
<dbReference type="Gene3D" id="3.30.565.40">
    <property type="entry name" value="Fervidobacterium nodosum Rt17-B1 like"/>
    <property type="match status" value="1"/>
</dbReference>
<dbReference type="KEGG" id="msei:MSEDJ_22550"/>
<dbReference type="Gene3D" id="3.90.640.20">
    <property type="entry name" value="Heat-shock cognate protein, ATPase"/>
    <property type="match status" value="1"/>
</dbReference>
<dbReference type="NCBIfam" id="NF043047">
    <property type="entry name" value="EstaseRv3036c"/>
    <property type="match status" value="1"/>
</dbReference>
<accession>A0A7I7QP39</accession>
<dbReference type="InterPro" id="IPR037126">
    <property type="entry name" value="PdaC/RsiV-like_sf"/>
</dbReference>
<feature type="chain" id="PRO_5038546194" description="DUF3298 domain-containing protein" evidence="2">
    <location>
        <begin position="24"/>
        <end position="255"/>
    </location>
</feature>
<dbReference type="EMBL" id="AP022588">
    <property type="protein sequence ID" value="BBY28159.1"/>
    <property type="molecule type" value="Genomic_DNA"/>
</dbReference>
<sequence>MAARSLIVGVAALLLTACGDTNGAAESSEATTAPSASSSATTTSAAPSTAASGPSACADLGGRVGPDKVCTVHTETAGYTIDMSFPSDYPDQRAVADVLTRQRDQFVATVTEPPVSPMPKALDITSTTYRSGSPESGTASLVFQEYVNVGGAHPETYYDAMNYDLAAKAPITFDTLFKAGSDPVAVLDPIVENDLKTRLEGAPVDANPLGAKMYENFALTDDAVIFFIGQGMWTIEAAGAQDVSVPRSQLAAILA</sequence>
<feature type="domain" description="DUF3298" evidence="3">
    <location>
        <begin position="175"/>
        <end position="248"/>
    </location>
</feature>
<evidence type="ECO:0000259" key="3">
    <source>
        <dbReference type="Pfam" id="PF11738"/>
    </source>
</evidence>
<dbReference type="RefSeq" id="WP_163796932.1">
    <property type="nucleotide sequence ID" value="NZ_AP022588.1"/>
</dbReference>
<dbReference type="PROSITE" id="PS51257">
    <property type="entry name" value="PROKAR_LIPOPROTEIN"/>
    <property type="match status" value="1"/>
</dbReference>
<evidence type="ECO:0000313" key="4">
    <source>
        <dbReference type="EMBL" id="BBY28159.1"/>
    </source>
</evidence>
<evidence type="ECO:0000256" key="1">
    <source>
        <dbReference type="SAM" id="MobiDB-lite"/>
    </source>
</evidence>
<dbReference type="InterPro" id="IPR053421">
    <property type="entry name" value="Esterase_Immunogenic_RsiV"/>
</dbReference>
<feature type="region of interest" description="Disordered" evidence="1">
    <location>
        <begin position="23"/>
        <end position="54"/>
    </location>
</feature>
<dbReference type="Pfam" id="PF11738">
    <property type="entry name" value="DUF3298"/>
    <property type="match status" value="1"/>
</dbReference>
<dbReference type="InterPro" id="IPR021729">
    <property type="entry name" value="DUF3298"/>
</dbReference>
<evidence type="ECO:0000313" key="5">
    <source>
        <dbReference type="Proteomes" id="UP000467193"/>
    </source>
</evidence>